<evidence type="ECO:0000313" key="10">
    <source>
        <dbReference type="Proteomes" id="UP000727962"/>
    </source>
</evidence>
<dbReference type="PANTHER" id="PTHR43163:SF6">
    <property type="entry name" value="DIPEPTIDE TRANSPORT SYSTEM PERMEASE PROTEIN DPPB-RELATED"/>
    <property type="match status" value="1"/>
</dbReference>
<organism evidence="9 10">
    <name type="scientific">Fimbriimonas ginsengisoli</name>
    <dbReference type="NCBI Taxonomy" id="1005039"/>
    <lineage>
        <taxon>Bacteria</taxon>
        <taxon>Bacillati</taxon>
        <taxon>Armatimonadota</taxon>
        <taxon>Fimbriimonadia</taxon>
        <taxon>Fimbriimonadales</taxon>
        <taxon>Fimbriimonadaceae</taxon>
        <taxon>Fimbriimonas</taxon>
    </lineage>
</organism>
<evidence type="ECO:0000259" key="8">
    <source>
        <dbReference type="PROSITE" id="PS50928"/>
    </source>
</evidence>
<dbReference type="InterPro" id="IPR000515">
    <property type="entry name" value="MetI-like"/>
</dbReference>
<comment type="similarity">
    <text evidence="7">Belongs to the binding-protein-dependent transport system permease family.</text>
</comment>
<feature type="transmembrane region" description="Helical" evidence="7">
    <location>
        <begin position="178"/>
        <end position="196"/>
    </location>
</feature>
<evidence type="ECO:0000256" key="5">
    <source>
        <dbReference type="ARBA" id="ARBA00022989"/>
    </source>
</evidence>
<keyword evidence="6 7" id="KW-0472">Membrane</keyword>
<comment type="caution">
    <text evidence="9">The sequence shown here is derived from an EMBL/GenBank/DDBJ whole genome shotgun (WGS) entry which is preliminary data.</text>
</comment>
<evidence type="ECO:0000256" key="6">
    <source>
        <dbReference type="ARBA" id="ARBA00023136"/>
    </source>
</evidence>
<keyword evidence="2 7" id="KW-0813">Transport</keyword>
<proteinExistence type="inferred from homology"/>
<dbReference type="PROSITE" id="PS50928">
    <property type="entry name" value="ABC_TM1"/>
    <property type="match status" value="1"/>
</dbReference>
<dbReference type="CDD" id="cd06261">
    <property type="entry name" value="TM_PBP2"/>
    <property type="match status" value="1"/>
</dbReference>
<feature type="transmembrane region" description="Helical" evidence="7">
    <location>
        <begin position="7"/>
        <end position="28"/>
    </location>
</feature>
<dbReference type="Pfam" id="PF00528">
    <property type="entry name" value="BPD_transp_1"/>
    <property type="match status" value="1"/>
</dbReference>
<feature type="transmembrane region" description="Helical" evidence="7">
    <location>
        <begin position="281"/>
        <end position="304"/>
    </location>
</feature>
<feature type="transmembrane region" description="Helical" evidence="7">
    <location>
        <begin position="104"/>
        <end position="126"/>
    </location>
</feature>
<protein>
    <submittedName>
        <fullName evidence="9">ABC transporter permease</fullName>
    </submittedName>
</protein>
<dbReference type="PANTHER" id="PTHR43163">
    <property type="entry name" value="DIPEPTIDE TRANSPORT SYSTEM PERMEASE PROTEIN DPPB-RELATED"/>
    <property type="match status" value="1"/>
</dbReference>
<dbReference type="InterPro" id="IPR035906">
    <property type="entry name" value="MetI-like_sf"/>
</dbReference>
<dbReference type="InterPro" id="IPR045621">
    <property type="entry name" value="BPD_transp_1_N"/>
</dbReference>
<dbReference type="GO" id="GO:0005886">
    <property type="term" value="C:plasma membrane"/>
    <property type="evidence" value="ECO:0007669"/>
    <property type="project" value="UniProtKB-SubCell"/>
</dbReference>
<name>A0A931PUP0_FIMGI</name>
<feature type="transmembrane region" description="Helical" evidence="7">
    <location>
        <begin position="135"/>
        <end position="158"/>
    </location>
</feature>
<gene>
    <name evidence="9" type="ORF">HYR64_10840</name>
</gene>
<evidence type="ECO:0000256" key="2">
    <source>
        <dbReference type="ARBA" id="ARBA00022448"/>
    </source>
</evidence>
<evidence type="ECO:0000256" key="7">
    <source>
        <dbReference type="RuleBase" id="RU363032"/>
    </source>
</evidence>
<reference evidence="9" key="1">
    <citation type="submission" date="2020-07" db="EMBL/GenBank/DDBJ databases">
        <title>Huge and variable diversity of episymbiotic CPR bacteria and DPANN archaea in groundwater ecosystems.</title>
        <authorList>
            <person name="He C.Y."/>
            <person name="Keren R."/>
            <person name="Whittaker M."/>
            <person name="Farag I.F."/>
            <person name="Doudna J."/>
            <person name="Cate J.H.D."/>
            <person name="Banfield J.F."/>
        </authorList>
    </citation>
    <scope>NUCLEOTIDE SEQUENCE</scope>
    <source>
        <strain evidence="9">NC_groundwater_17_Pr7_B-0.1um_64_12</strain>
    </source>
</reference>
<dbReference type="EMBL" id="JACOSL010000066">
    <property type="protein sequence ID" value="MBI1757588.1"/>
    <property type="molecule type" value="Genomic_DNA"/>
</dbReference>
<comment type="subcellular location">
    <subcellularLocation>
        <location evidence="1 7">Cell membrane</location>
        <topology evidence="1 7">Multi-pass membrane protein</topology>
    </subcellularLocation>
</comment>
<feature type="domain" description="ABC transmembrane type-1" evidence="8">
    <location>
        <begin position="98"/>
        <end position="304"/>
    </location>
</feature>
<dbReference type="Pfam" id="PF19300">
    <property type="entry name" value="BPD_transp_1_N"/>
    <property type="match status" value="1"/>
</dbReference>
<evidence type="ECO:0000256" key="4">
    <source>
        <dbReference type="ARBA" id="ARBA00022692"/>
    </source>
</evidence>
<keyword evidence="3" id="KW-1003">Cell membrane</keyword>
<evidence type="ECO:0000313" key="9">
    <source>
        <dbReference type="EMBL" id="MBI1757588.1"/>
    </source>
</evidence>
<evidence type="ECO:0000256" key="3">
    <source>
        <dbReference type="ARBA" id="ARBA00022475"/>
    </source>
</evidence>
<dbReference type="SUPFAM" id="SSF161098">
    <property type="entry name" value="MetI-like"/>
    <property type="match status" value="1"/>
</dbReference>
<keyword evidence="5 7" id="KW-1133">Transmembrane helix</keyword>
<dbReference type="AlphaFoldDB" id="A0A931PUP0"/>
<feature type="transmembrane region" description="Helical" evidence="7">
    <location>
        <begin position="235"/>
        <end position="261"/>
    </location>
</feature>
<dbReference type="GO" id="GO:0055085">
    <property type="term" value="P:transmembrane transport"/>
    <property type="evidence" value="ECO:0007669"/>
    <property type="project" value="InterPro"/>
</dbReference>
<accession>A0A931PUP0</accession>
<evidence type="ECO:0000256" key="1">
    <source>
        <dbReference type="ARBA" id="ARBA00004651"/>
    </source>
</evidence>
<dbReference type="Gene3D" id="1.10.3720.10">
    <property type="entry name" value="MetI-like"/>
    <property type="match status" value="1"/>
</dbReference>
<dbReference type="Proteomes" id="UP000727962">
    <property type="component" value="Unassembled WGS sequence"/>
</dbReference>
<sequence>MRLAKALFLRLLFGLLSLLFISFVTFVANEAAPGDAALVLAGEKASPETIARIRHNLGLDQPWPARYVRYVGHAARGDFGTSYYGIKEPVSDILARNLPMTIRLATSAILLASIIGILLGTLAGLYHNRFADRSVLIFSTLGVTLPNFVLGPLFVYIFSLQLNRLPQTWSYDRPLPDWMYLIMPVALLAMRPTALLTRLTRASMIDTLQQEFIRTATAKGVPRGRLVFRHALRNAILPSITAIGTSCGYLLTGSFVVERFFILPGIGRETIEAIQQGNLPVIQACVFVTGAMFIGINLLVDLILPMLDPRIRESQV</sequence>
<keyword evidence="4 7" id="KW-0812">Transmembrane</keyword>